<keyword evidence="2" id="KW-1185">Reference proteome</keyword>
<sequence>MTTDHADSLLETLTDMQRHEQGNHGWSVVHEALALLMRSGDPALDALLAAVRASRPGISDSHLITLLGIALRGLADRDPEAAGLFRPEPAAAGRAAALASILGRDGAQIAAVVTEHSNSFTAARRFLVPQVLLGAYAAHHGIAEVRLADLGTSIGLLPRQLNNRAVFERFAPDLRWSPEAPPYRPIPLTARYGVDAPPLPDLDWVRHCHGPSAYYGDRFSEVLWTLEQTTPDPPGLRLEALDLLDADALTGYLRERRINVATCNFVLYQYDPATRERIVAAVLRGLAAPGLLLSMEPGHELRRQGARVTAYLDGDTTGRPVADVSDAHCIGTVTLLPASADLTGAVRKPR</sequence>
<evidence type="ECO:0000313" key="1">
    <source>
        <dbReference type="EMBL" id="MBM9504502.1"/>
    </source>
</evidence>
<dbReference type="EMBL" id="JADKYB010000004">
    <property type="protein sequence ID" value="MBM9504502.1"/>
    <property type="molecule type" value="Genomic_DNA"/>
</dbReference>
<dbReference type="Proteomes" id="UP000749040">
    <property type="component" value="Unassembled WGS sequence"/>
</dbReference>
<protein>
    <recommendedName>
        <fullName evidence="3">DUF2332 domain-containing protein</fullName>
    </recommendedName>
</protein>
<name>A0ABS2TNU6_9ACTN</name>
<evidence type="ECO:0000313" key="2">
    <source>
        <dbReference type="Proteomes" id="UP000749040"/>
    </source>
</evidence>
<reference evidence="1 2" key="1">
    <citation type="submission" date="2021-01" db="EMBL/GenBank/DDBJ databases">
        <title>Streptomyces acididurans sp. nov., isolated from a peat swamp forest soil.</title>
        <authorList>
            <person name="Chantavorakit T."/>
            <person name="Duangmal K."/>
        </authorList>
    </citation>
    <scope>NUCLEOTIDE SEQUENCE [LARGE SCALE GENOMIC DNA]</scope>
    <source>
        <strain evidence="1 2">KK5PA1</strain>
    </source>
</reference>
<dbReference type="RefSeq" id="WP_205356389.1">
    <property type="nucleotide sequence ID" value="NZ_JADKYB010000004.1"/>
</dbReference>
<accession>A0ABS2TNU6</accession>
<proteinExistence type="predicted"/>
<evidence type="ECO:0008006" key="3">
    <source>
        <dbReference type="Google" id="ProtNLM"/>
    </source>
</evidence>
<organism evidence="1 2">
    <name type="scientific">Actinacidiphila acididurans</name>
    <dbReference type="NCBI Taxonomy" id="2784346"/>
    <lineage>
        <taxon>Bacteria</taxon>
        <taxon>Bacillati</taxon>
        <taxon>Actinomycetota</taxon>
        <taxon>Actinomycetes</taxon>
        <taxon>Kitasatosporales</taxon>
        <taxon>Streptomycetaceae</taxon>
        <taxon>Actinacidiphila</taxon>
    </lineage>
</organism>
<gene>
    <name evidence="1" type="ORF">ITX44_08130</name>
</gene>
<comment type="caution">
    <text evidence="1">The sequence shown here is derived from an EMBL/GenBank/DDBJ whole genome shotgun (WGS) entry which is preliminary data.</text>
</comment>